<evidence type="ECO:0000256" key="2">
    <source>
        <dbReference type="SAM" id="MobiDB-lite"/>
    </source>
</evidence>
<dbReference type="PANTHER" id="PTHR43283">
    <property type="entry name" value="BETA-LACTAMASE-RELATED"/>
    <property type="match status" value="1"/>
</dbReference>
<evidence type="ECO:0000313" key="5">
    <source>
        <dbReference type="Proteomes" id="UP000248966"/>
    </source>
</evidence>
<protein>
    <submittedName>
        <fullName evidence="4">Beta-lactamase</fullName>
    </submittedName>
</protein>
<dbReference type="Proteomes" id="UP000248966">
    <property type="component" value="Unassembled WGS sequence"/>
</dbReference>
<dbReference type="SUPFAM" id="SSF56601">
    <property type="entry name" value="beta-lactamase/transpeptidase-like"/>
    <property type="match status" value="1"/>
</dbReference>
<dbReference type="EMBL" id="PYAA01000017">
    <property type="protein sequence ID" value="RAO00967.1"/>
    <property type="molecule type" value="Genomic_DNA"/>
</dbReference>
<comment type="caution">
    <text evidence="4">The sequence shown here is derived from an EMBL/GenBank/DDBJ whole genome shotgun (WGS) entry which is preliminary data.</text>
</comment>
<evidence type="ECO:0000313" key="4">
    <source>
        <dbReference type="EMBL" id="RAO00967.1"/>
    </source>
</evidence>
<evidence type="ECO:0000256" key="1">
    <source>
        <dbReference type="ARBA" id="ARBA00022801"/>
    </source>
</evidence>
<dbReference type="Pfam" id="PF00144">
    <property type="entry name" value="Beta-lactamase"/>
    <property type="match status" value="1"/>
</dbReference>
<evidence type="ECO:0000259" key="3">
    <source>
        <dbReference type="Pfam" id="PF00144"/>
    </source>
</evidence>
<dbReference type="InterPro" id="IPR012338">
    <property type="entry name" value="Beta-lactam/transpept-like"/>
</dbReference>
<sequence>MLSKGVTGCVPSPVTVRDRARTDRWTVVRRFARRSSHNHLNGNRLCPPDDRLLTGGPDGSDVRTGQWRVLWLAVTISGMSVARRTLLGAGLAAAASALTGCGATGAPNPGSAGPGDAATGKGATGSRAGFGPAGDAGPPLRAPDAPVGGNPPVREARYAQDVTALLRRHLPATPQTVQHKGFPGAVALVLVGGKVTVHSAVGEALRYSAGPKLLAANQRVAMRRDSIFDLASVSKVYTAILLLQQVDKGRVDLGAPVRDYLPAFTGAGKERITVEMLLTHTSGLPVGAKVTGLPDNAARWNAVLGTPLVSGAVPGKTFRYSSVGLMVAGKIVEKVTGQRLDQALKTNLTDPLGLRDTGFNPNGWLSAAAKASRLVATDARSSRGLLRGVVHDDVANHLGGIAGHAGIFASATDLAAIGQLLLNEGTHRGERILAAATVRRMLTNHNAGKPAIDPERPNRTSAHGLGVVLDQSWFMGKLASARTFGHTGFAGPSLLVDPDRKLVLALLTNRAHPNWSWSNPDPVRAAVGDLLATKVN</sequence>
<dbReference type="Gene3D" id="3.40.710.10">
    <property type="entry name" value="DD-peptidase/beta-lactamase superfamily"/>
    <property type="match status" value="1"/>
</dbReference>
<reference evidence="4 5" key="1">
    <citation type="submission" date="2018-03" db="EMBL/GenBank/DDBJ databases">
        <title>Defining the species Micromonospora saelicesensis and Micromonospora noduli under the framework of genomics.</title>
        <authorList>
            <person name="Riesco R."/>
            <person name="Trujillo M.E."/>
        </authorList>
    </citation>
    <scope>NUCLEOTIDE SEQUENCE [LARGE SCALE GENOMIC DNA]</scope>
    <source>
        <strain evidence="4 5">LAH08</strain>
    </source>
</reference>
<name>A0A328N328_9ACTN</name>
<dbReference type="GO" id="GO:0016787">
    <property type="term" value="F:hydrolase activity"/>
    <property type="evidence" value="ECO:0007669"/>
    <property type="project" value="UniProtKB-KW"/>
</dbReference>
<gene>
    <name evidence="4" type="ORF">LAH08_03220</name>
</gene>
<dbReference type="PANTHER" id="PTHR43283:SF11">
    <property type="entry name" value="BETA-LACTAMASE-RELATED DOMAIN-CONTAINING PROTEIN"/>
    <property type="match status" value="1"/>
</dbReference>
<keyword evidence="1" id="KW-0378">Hydrolase</keyword>
<dbReference type="InterPro" id="IPR050789">
    <property type="entry name" value="Diverse_Enzym_Activities"/>
</dbReference>
<feature type="region of interest" description="Disordered" evidence="2">
    <location>
        <begin position="107"/>
        <end position="153"/>
    </location>
</feature>
<dbReference type="AlphaFoldDB" id="A0A328N328"/>
<organism evidence="4 5">
    <name type="scientific">Micromonospora noduli</name>
    <dbReference type="NCBI Taxonomy" id="709876"/>
    <lineage>
        <taxon>Bacteria</taxon>
        <taxon>Bacillati</taxon>
        <taxon>Actinomycetota</taxon>
        <taxon>Actinomycetes</taxon>
        <taxon>Micromonosporales</taxon>
        <taxon>Micromonosporaceae</taxon>
        <taxon>Micromonospora</taxon>
    </lineage>
</organism>
<feature type="compositionally biased region" description="Low complexity" evidence="2">
    <location>
        <begin position="129"/>
        <end position="139"/>
    </location>
</feature>
<proteinExistence type="predicted"/>
<accession>A0A328N328</accession>
<dbReference type="InterPro" id="IPR001466">
    <property type="entry name" value="Beta-lactam-related"/>
</dbReference>
<feature type="domain" description="Beta-lactamase-related" evidence="3">
    <location>
        <begin position="176"/>
        <end position="525"/>
    </location>
</feature>